<dbReference type="InterPro" id="IPR008979">
    <property type="entry name" value="Galactose-bd-like_sf"/>
</dbReference>
<dbReference type="Proteomes" id="UP000182826">
    <property type="component" value="Unassembled WGS sequence"/>
</dbReference>
<dbReference type="RefSeq" id="WP_071634785.1">
    <property type="nucleotide sequence ID" value="NZ_MLFK01000001.1"/>
</dbReference>
<dbReference type="SUPFAM" id="SSF81296">
    <property type="entry name" value="E set domains"/>
    <property type="match status" value="1"/>
</dbReference>
<sequence>MKNIKIKYLLPLITMAFMVLGVFSSCNNDDSSGSSGAPVITSVAKSVEGDLVPVTIGDPKNYYIIQGKGLSGVTKIYFNDFDTYFNPTLVTDNAIFVLIDEKTPFANASNKLKVVTNQGTVLYDFVVAPPTPKLDSYNPINAAEGDIVTVYGDYFLNPAVKVGTVDVPVISSSLTELTFKMPANASSKYVTVTNISGSAVSKEAIGSALFDDVWYNNWMFDGPDGKVSLESSGAAQGKVMIKSINDGWGGNQFRNKDWATLDVTNYSGLRLWIKGDKAGKVAVILNGKWSDPDAKVIEVTTTWKEYNLPWSSWPFAVTGLQTLVIKDFTGEKSNYYLDNIGFILK</sequence>
<dbReference type="EMBL" id="MLFK01000001">
    <property type="protein sequence ID" value="OIV43772.1"/>
    <property type="molecule type" value="Genomic_DNA"/>
</dbReference>
<name>A0A1J7CQB9_FLAJO</name>
<keyword evidence="1" id="KW-0732">Signal</keyword>
<feature type="domain" description="IPT/TIG" evidence="2">
    <location>
        <begin position="132"/>
        <end position="196"/>
    </location>
</feature>
<evidence type="ECO:0000313" key="3">
    <source>
        <dbReference type="EMBL" id="OIV43772.1"/>
    </source>
</evidence>
<feature type="chain" id="PRO_5009644381" description="IPT/TIG domain-containing protein" evidence="1">
    <location>
        <begin position="25"/>
        <end position="345"/>
    </location>
</feature>
<dbReference type="OrthoDB" id="1491905at2"/>
<accession>A0A1J7CQB9</accession>
<evidence type="ECO:0000313" key="4">
    <source>
        <dbReference type="Proteomes" id="UP000182826"/>
    </source>
</evidence>
<dbReference type="AlphaFoldDB" id="A0A1J7CQB9"/>
<keyword evidence="4" id="KW-1185">Reference proteome</keyword>
<dbReference type="InterPro" id="IPR014756">
    <property type="entry name" value="Ig_E-set"/>
</dbReference>
<dbReference type="SUPFAM" id="SSF49785">
    <property type="entry name" value="Galactose-binding domain-like"/>
    <property type="match status" value="1"/>
</dbReference>
<dbReference type="Gene3D" id="2.60.120.430">
    <property type="entry name" value="Galactose-binding lectin"/>
    <property type="match status" value="1"/>
</dbReference>
<comment type="caution">
    <text evidence="3">The sequence shown here is derived from an EMBL/GenBank/DDBJ whole genome shotgun (WGS) entry which is preliminary data.</text>
</comment>
<gene>
    <name evidence="3" type="ORF">BKM63_00785</name>
</gene>
<evidence type="ECO:0000256" key="1">
    <source>
        <dbReference type="SAM" id="SignalP"/>
    </source>
</evidence>
<evidence type="ECO:0000259" key="2">
    <source>
        <dbReference type="Pfam" id="PF01833"/>
    </source>
</evidence>
<protein>
    <recommendedName>
        <fullName evidence="2">IPT/TIG domain-containing protein</fullName>
    </recommendedName>
</protein>
<dbReference type="PROSITE" id="PS51257">
    <property type="entry name" value="PROKAR_LIPOPROTEIN"/>
    <property type="match status" value="1"/>
</dbReference>
<dbReference type="InterPro" id="IPR013783">
    <property type="entry name" value="Ig-like_fold"/>
</dbReference>
<feature type="signal peptide" evidence="1">
    <location>
        <begin position="1"/>
        <end position="24"/>
    </location>
</feature>
<dbReference type="Gene3D" id="2.60.40.10">
    <property type="entry name" value="Immunoglobulins"/>
    <property type="match status" value="2"/>
</dbReference>
<dbReference type="InterPro" id="IPR002909">
    <property type="entry name" value="IPT_dom"/>
</dbReference>
<reference evidence="3 4" key="1">
    <citation type="submission" date="2016-10" db="EMBL/GenBank/DDBJ databases">
        <title>Draft Genome Sequence of Rhizobacteria Flavobacterium johnsoniae CI04.</title>
        <authorList>
            <person name="Bravo J.I."/>
            <person name="Lozano G.L."/>
            <person name="Handelsman J."/>
        </authorList>
    </citation>
    <scope>NUCLEOTIDE SEQUENCE [LARGE SCALE GENOMIC DNA]</scope>
    <source>
        <strain evidence="3 4">CI04</strain>
    </source>
</reference>
<dbReference type="Pfam" id="PF01833">
    <property type="entry name" value="TIG"/>
    <property type="match status" value="1"/>
</dbReference>
<proteinExistence type="predicted"/>
<organism evidence="3 4">
    <name type="scientific">Flavobacterium johnsoniae</name>
    <name type="common">Cytophaga johnsonae</name>
    <dbReference type="NCBI Taxonomy" id="986"/>
    <lineage>
        <taxon>Bacteria</taxon>
        <taxon>Pseudomonadati</taxon>
        <taxon>Bacteroidota</taxon>
        <taxon>Flavobacteriia</taxon>
        <taxon>Flavobacteriales</taxon>
        <taxon>Flavobacteriaceae</taxon>
        <taxon>Flavobacterium</taxon>
    </lineage>
</organism>